<dbReference type="AlphaFoldDB" id="A0A6A0AG53"/>
<feature type="region of interest" description="Disordered" evidence="1">
    <location>
        <begin position="48"/>
        <end position="103"/>
    </location>
</feature>
<evidence type="ECO:0000256" key="1">
    <source>
        <dbReference type="SAM" id="MobiDB-lite"/>
    </source>
</evidence>
<sequence length="103" mass="10322">MPWSGSHALKLPPPSEALAKQLSQSQRSVPGSQLLAFVKTLERESSLKRLPAAQPAPGPLSGSALCGAAPGQGSSPCPAAQTPAWAAAGAEHCSDSDAGSRPP</sequence>
<gene>
    <name evidence="2" type="ORF">HaLaN_30798</name>
</gene>
<reference evidence="2 3" key="1">
    <citation type="submission" date="2020-02" db="EMBL/GenBank/DDBJ databases">
        <title>Draft genome sequence of Haematococcus lacustris strain NIES-144.</title>
        <authorList>
            <person name="Morimoto D."/>
            <person name="Nakagawa S."/>
            <person name="Yoshida T."/>
            <person name="Sawayama S."/>
        </authorList>
    </citation>
    <scope>NUCLEOTIDE SEQUENCE [LARGE SCALE GENOMIC DNA]</scope>
    <source>
        <strain evidence="2 3">NIES-144</strain>
    </source>
</reference>
<dbReference type="EMBL" id="BLLF01005856">
    <property type="protein sequence ID" value="GFH31706.1"/>
    <property type="molecule type" value="Genomic_DNA"/>
</dbReference>
<comment type="caution">
    <text evidence="2">The sequence shown here is derived from an EMBL/GenBank/DDBJ whole genome shotgun (WGS) entry which is preliminary data.</text>
</comment>
<feature type="non-terminal residue" evidence="2">
    <location>
        <position position="1"/>
    </location>
</feature>
<evidence type="ECO:0000313" key="3">
    <source>
        <dbReference type="Proteomes" id="UP000485058"/>
    </source>
</evidence>
<organism evidence="2 3">
    <name type="scientific">Haematococcus lacustris</name>
    <name type="common">Green alga</name>
    <name type="synonym">Haematococcus pluvialis</name>
    <dbReference type="NCBI Taxonomy" id="44745"/>
    <lineage>
        <taxon>Eukaryota</taxon>
        <taxon>Viridiplantae</taxon>
        <taxon>Chlorophyta</taxon>
        <taxon>core chlorophytes</taxon>
        <taxon>Chlorophyceae</taxon>
        <taxon>CS clade</taxon>
        <taxon>Chlamydomonadales</taxon>
        <taxon>Haematococcaceae</taxon>
        <taxon>Haematococcus</taxon>
    </lineage>
</organism>
<feature type="compositionally biased region" description="Low complexity" evidence="1">
    <location>
        <begin position="76"/>
        <end position="90"/>
    </location>
</feature>
<keyword evidence="3" id="KW-1185">Reference proteome</keyword>
<dbReference type="Proteomes" id="UP000485058">
    <property type="component" value="Unassembled WGS sequence"/>
</dbReference>
<feature type="non-terminal residue" evidence="2">
    <location>
        <position position="103"/>
    </location>
</feature>
<name>A0A6A0AG53_HAELA</name>
<protein>
    <submittedName>
        <fullName evidence="2">Uncharacterized protein</fullName>
    </submittedName>
</protein>
<accession>A0A6A0AG53</accession>
<evidence type="ECO:0000313" key="2">
    <source>
        <dbReference type="EMBL" id="GFH31706.1"/>
    </source>
</evidence>
<proteinExistence type="predicted"/>